<name>A0A6A5QV78_AMPQU</name>
<organism evidence="2 3">
    <name type="scientific">Ampelomyces quisqualis</name>
    <name type="common">Powdery mildew agent</name>
    <dbReference type="NCBI Taxonomy" id="50730"/>
    <lineage>
        <taxon>Eukaryota</taxon>
        <taxon>Fungi</taxon>
        <taxon>Dikarya</taxon>
        <taxon>Ascomycota</taxon>
        <taxon>Pezizomycotina</taxon>
        <taxon>Dothideomycetes</taxon>
        <taxon>Pleosporomycetidae</taxon>
        <taxon>Pleosporales</taxon>
        <taxon>Pleosporineae</taxon>
        <taxon>Phaeosphaeriaceae</taxon>
        <taxon>Ampelomyces</taxon>
    </lineage>
</organism>
<proteinExistence type="predicted"/>
<dbReference type="Proteomes" id="UP000800096">
    <property type="component" value="Unassembled WGS sequence"/>
</dbReference>
<sequence>MPQTNIPSSDSQQTPSLAHLARRPQLQSSHPARKGIYPCRCPRYSAQEAAYFTCHFLAFPIPCKKHVSEADRAPALVLCSTTRHCRLCVGAGNSTRQVHYGNLCVEALRALRGAGQGATVRRCDLGGMALFVWDQRRFCLFRSREGRGGGRGRSLLSKARKKMCIFAGEGKGMLLSWIQAPRRETFFPFLDTGLDIQHYQEEKSAWKTKRVYYR</sequence>
<evidence type="ECO:0000313" key="2">
    <source>
        <dbReference type="EMBL" id="KAF1919269.1"/>
    </source>
</evidence>
<keyword evidence="3" id="KW-1185">Reference proteome</keyword>
<feature type="compositionally biased region" description="Polar residues" evidence="1">
    <location>
        <begin position="1"/>
        <end position="16"/>
    </location>
</feature>
<gene>
    <name evidence="2" type="ORF">BDU57DRAFT_568668</name>
</gene>
<evidence type="ECO:0000256" key="1">
    <source>
        <dbReference type="SAM" id="MobiDB-lite"/>
    </source>
</evidence>
<accession>A0A6A5QV78</accession>
<evidence type="ECO:0000313" key="3">
    <source>
        <dbReference type="Proteomes" id="UP000800096"/>
    </source>
</evidence>
<reference evidence="2" key="1">
    <citation type="journal article" date="2020" name="Stud. Mycol.">
        <title>101 Dothideomycetes genomes: a test case for predicting lifestyles and emergence of pathogens.</title>
        <authorList>
            <person name="Haridas S."/>
            <person name="Albert R."/>
            <person name="Binder M."/>
            <person name="Bloem J."/>
            <person name="Labutti K."/>
            <person name="Salamov A."/>
            <person name="Andreopoulos B."/>
            <person name="Baker S."/>
            <person name="Barry K."/>
            <person name="Bills G."/>
            <person name="Bluhm B."/>
            <person name="Cannon C."/>
            <person name="Castanera R."/>
            <person name="Culley D."/>
            <person name="Daum C."/>
            <person name="Ezra D."/>
            <person name="Gonzalez J."/>
            <person name="Henrissat B."/>
            <person name="Kuo A."/>
            <person name="Liang C."/>
            <person name="Lipzen A."/>
            <person name="Lutzoni F."/>
            <person name="Magnuson J."/>
            <person name="Mondo S."/>
            <person name="Nolan M."/>
            <person name="Ohm R."/>
            <person name="Pangilinan J."/>
            <person name="Park H.-J."/>
            <person name="Ramirez L."/>
            <person name="Alfaro M."/>
            <person name="Sun H."/>
            <person name="Tritt A."/>
            <person name="Yoshinaga Y."/>
            <person name="Zwiers L.-H."/>
            <person name="Turgeon B."/>
            <person name="Goodwin S."/>
            <person name="Spatafora J."/>
            <person name="Crous P."/>
            <person name="Grigoriev I."/>
        </authorList>
    </citation>
    <scope>NUCLEOTIDE SEQUENCE</scope>
    <source>
        <strain evidence="2">HMLAC05119</strain>
    </source>
</reference>
<protein>
    <submittedName>
        <fullName evidence="2">Uncharacterized protein</fullName>
    </submittedName>
</protein>
<dbReference type="AlphaFoldDB" id="A0A6A5QV78"/>
<feature type="region of interest" description="Disordered" evidence="1">
    <location>
        <begin position="1"/>
        <end position="31"/>
    </location>
</feature>
<dbReference type="EMBL" id="ML979133">
    <property type="protein sequence ID" value="KAF1919269.1"/>
    <property type="molecule type" value="Genomic_DNA"/>
</dbReference>